<evidence type="ECO:0000313" key="1">
    <source>
        <dbReference type="Proteomes" id="UP000887576"/>
    </source>
</evidence>
<protein>
    <submittedName>
        <fullName evidence="2">Uncharacterized protein</fullName>
    </submittedName>
</protein>
<evidence type="ECO:0000313" key="2">
    <source>
        <dbReference type="WBParaSite" id="JU765_v2.g17086.t1"/>
    </source>
</evidence>
<dbReference type="Proteomes" id="UP000887576">
    <property type="component" value="Unplaced"/>
</dbReference>
<proteinExistence type="predicted"/>
<sequence>MLYAEQNFVHCEPNTNLHYDFNPQSNIGYERYHQQPSVEEPLSTESFATHSSAGPSDSEPKEIRQRNYVYAEIDRYRIREMCQNGLDSSMNQGWFYF</sequence>
<accession>A0AC34QK88</accession>
<dbReference type="WBParaSite" id="JU765_v2.g17086.t1">
    <property type="protein sequence ID" value="JU765_v2.g17086.t1"/>
    <property type="gene ID" value="JU765_v2.g17086"/>
</dbReference>
<name>A0AC34QK88_9BILA</name>
<organism evidence="1 2">
    <name type="scientific">Panagrolaimus sp. JU765</name>
    <dbReference type="NCBI Taxonomy" id="591449"/>
    <lineage>
        <taxon>Eukaryota</taxon>
        <taxon>Metazoa</taxon>
        <taxon>Ecdysozoa</taxon>
        <taxon>Nematoda</taxon>
        <taxon>Chromadorea</taxon>
        <taxon>Rhabditida</taxon>
        <taxon>Tylenchina</taxon>
        <taxon>Panagrolaimomorpha</taxon>
        <taxon>Panagrolaimoidea</taxon>
        <taxon>Panagrolaimidae</taxon>
        <taxon>Panagrolaimus</taxon>
    </lineage>
</organism>
<reference evidence="2" key="1">
    <citation type="submission" date="2022-11" db="UniProtKB">
        <authorList>
            <consortium name="WormBaseParasite"/>
        </authorList>
    </citation>
    <scope>IDENTIFICATION</scope>
</reference>